<feature type="signal peptide" evidence="2">
    <location>
        <begin position="1"/>
        <end position="19"/>
    </location>
</feature>
<evidence type="ECO:0000256" key="1">
    <source>
        <dbReference type="SAM" id="MobiDB-lite"/>
    </source>
</evidence>
<evidence type="ECO:0000313" key="4">
    <source>
        <dbReference type="Proteomes" id="UP000789739"/>
    </source>
</evidence>
<keyword evidence="4" id="KW-1185">Reference proteome</keyword>
<keyword evidence="2" id="KW-0732">Signal</keyword>
<accession>A0A9N9F6F9</accession>
<evidence type="ECO:0000256" key="2">
    <source>
        <dbReference type="SAM" id="SignalP"/>
    </source>
</evidence>
<reference evidence="3" key="1">
    <citation type="submission" date="2021-06" db="EMBL/GenBank/DDBJ databases">
        <authorList>
            <person name="Kallberg Y."/>
            <person name="Tangrot J."/>
            <person name="Rosling A."/>
        </authorList>
    </citation>
    <scope>NUCLEOTIDE SEQUENCE</scope>
    <source>
        <strain evidence="3">BR232B</strain>
    </source>
</reference>
<protein>
    <submittedName>
        <fullName evidence="3">2273_t:CDS:1</fullName>
    </submittedName>
</protein>
<comment type="caution">
    <text evidence="3">The sequence shown here is derived from an EMBL/GenBank/DDBJ whole genome shotgun (WGS) entry which is preliminary data.</text>
</comment>
<gene>
    <name evidence="3" type="ORF">PBRASI_LOCUS3213</name>
</gene>
<feature type="region of interest" description="Disordered" evidence="1">
    <location>
        <begin position="142"/>
        <end position="177"/>
    </location>
</feature>
<name>A0A9N9F6F9_9GLOM</name>
<dbReference type="Proteomes" id="UP000789739">
    <property type="component" value="Unassembled WGS sequence"/>
</dbReference>
<dbReference type="AlphaFoldDB" id="A0A9N9F6F9"/>
<dbReference type="EMBL" id="CAJVPI010000282">
    <property type="protein sequence ID" value="CAG8512999.1"/>
    <property type="molecule type" value="Genomic_DNA"/>
</dbReference>
<feature type="chain" id="PRO_5040344054" evidence="2">
    <location>
        <begin position="20"/>
        <end position="300"/>
    </location>
</feature>
<organism evidence="3 4">
    <name type="scientific">Paraglomus brasilianum</name>
    <dbReference type="NCBI Taxonomy" id="144538"/>
    <lineage>
        <taxon>Eukaryota</taxon>
        <taxon>Fungi</taxon>
        <taxon>Fungi incertae sedis</taxon>
        <taxon>Mucoromycota</taxon>
        <taxon>Glomeromycotina</taxon>
        <taxon>Glomeromycetes</taxon>
        <taxon>Paraglomerales</taxon>
        <taxon>Paraglomeraceae</taxon>
        <taxon>Paraglomus</taxon>
    </lineage>
</organism>
<feature type="compositionally biased region" description="Low complexity" evidence="1">
    <location>
        <begin position="28"/>
        <end position="53"/>
    </location>
</feature>
<sequence length="300" mass="32512">MFNLLLTLSFILLNQQNFSKDQFTDPLSVSTNVPKTSSSSSPSTPSTISSSVSVPISQTSTTFSQQSRQAPSHWQKLRELVLVDQIPEIPRTSSLINIEDNNYVNRAVDGEPLATGSPGIITAATTTTSTTATAAIGSVLSTPSSTSTLITPPPPPKSLKSQYQSRRDGGTGPGLRGVLRFKTTVQQRSDYHKMEKDFEKLLSRRNYFASSSPSSHSSLSSFPYNITPALNLSNLSQMPVGDFMKGTKIGSGEGIGEGVNFYGELIEVLKKWKHVVKLAAAQEVFAELARPFFNYPVNGE</sequence>
<feature type="region of interest" description="Disordered" evidence="1">
    <location>
        <begin position="27"/>
        <end position="53"/>
    </location>
</feature>
<evidence type="ECO:0000313" key="3">
    <source>
        <dbReference type="EMBL" id="CAG8512999.1"/>
    </source>
</evidence>
<proteinExistence type="predicted"/>